<gene>
    <name evidence="1" type="ORF">V6N11_019413</name>
</gene>
<evidence type="ECO:0000313" key="1">
    <source>
        <dbReference type="EMBL" id="KAK9007085.1"/>
    </source>
</evidence>
<evidence type="ECO:0000313" key="2">
    <source>
        <dbReference type="Proteomes" id="UP001396334"/>
    </source>
</evidence>
<comment type="caution">
    <text evidence="1">The sequence shown here is derived from an EMBL/GenBank/DDBJ whole genome shotgun (WGS) entry which is preliminary data.</text>
</comment>
<protein>
    <submittedName>
        <fullName evidence="1">Uncharacterized protein</fullName>
    </submittedName>
</protein>
<sequence>MLIRVEGSYIQTMQYLDGLLLVGNWNDENGDASAAHLKPVLVESIERGTCKKLAILVKYKRTKVVVDQQGHDRLVKEDMDIRVHEAAGGVFVGDLPTKDHQFGHFDEVMVC</sequence>
<dbReference type="EMBL" id="JBBPBN010000028">
    <property type="protein sequence ID" value="KAK9007085.1"/>
    <property type="molecule type" value="Genomic_DNA"/>
</dbReference>
<proteinExistence type="predicted"/>
<dbReference type="Proteomes" id="UP001396334">
    <property type="component" value="Unassembled WGS sequence"/>
</dbReference>
<organism evidence="1 2">
    <name type="scientific">Hibiscus sabdariffa</name>
    <name type="common">roselle</name>
    <dbReference type="NCBI Taxonomy" id="183260"/>
    <lineage>
        <taxon>Eukaryota</taxon>
        <taxon>Viridiplantae</taxon>
        <taxon>Streptophyta</taxon>
        <taxon>Embryophyta</taxon>
        <taxon>Tracheophyta</taxon>
        <taxon>Spermatophyta</taxon>
        <taxon>Magnoliopsida</taxon>
        <taxon>eudicotyledons</taxon>
        <taxon>Gunneridae</taxon>
        <taxon>Pentapetalae</taxon>
        <taxon>rosids</taxon>
        <taxon>malvids</taxon>
        <taxon>Malvales</taxon>
        <taxon>Malvaceae</taxon>
        <taxon>Malvoideae</taxon>
        <taxon>Hibiscus</taxon>
    </lineage>
</organism>
<name>A0ABR2R2S2_9ROSI</name>
<keyword evidence="2" id="KW-1185">Reference proteome</keyword>
<reference evidence="1 2" key="1">
    <citation type="journal article" date="2024" name="G3 (Bethesda)">
        <title>Genome assembly of Hibiscus sabdariffa L. provides insights into metabolisms of medicinal natural products.</title>
        <authorList>
            <person name="Kim T."/>
        </authorList>
    </citation>
    <scope>NUCLEOTIDE SEQUENCE [LARGE SCALE GENOMIC DNA]</scope>
    <source>
        <strain evidence="1">TK-2024</strain>
        <tissue evidence="1">Old leaves</tissue>
    </source>
</reference>
<accession>A0ABR2R2S2</accession>